<dbReference type="EMBL" id="REGN01001783">
    <property type="protein sequence ID" value="RNA32598.1"/>
    <property type="molecule type" value="Genomic_DNA"/>
</dbReference>
<gene>
    <name evidence="1" type="ORF">BpHYR1_038726</name>
</gene>
<name>A0A3M7SAJ8_BRAPC</name>
<dbReference type="AlphaFoldDB" id="A0A3M7SAJ8"/>
<comment type="caution">
    <text evidence="1">The sequence shown here is derived from an EMBL/GenBank/DDBJ whole genome shotgun (WGS) entry which is preliminary data.</text>
</comment>
<reference evidence="1 2" key="1">
    <citation type="journal article" date="2018" name="Sci. Rep.">
        <title>Genomic signatures of local adaptation to the degree of environmental predictability in rotifers.</title>
        <authorList>
            <person name="Franch-Gras L."/>
            <person name="Hahn C."/>
            <person name="Garcia-Roger E.M."/>
            <person name="Carmona M.J."/>
            <person name="Serra M."/>
            <person name="Gomez A."/>
        </authorList>
    </citation>
    <scope>NUCLEOTIDE SEQUENCE [LARGE SCALE GENOMIC DNA]</scope>
    <source>
        <strain evidence="1">HYR1</strain>
    </source>
</reference>
<evidence type="ECO:0000313" key="1">
    <source>
        <dbReference type="EMBL" id="RNA32598.1"/>
    </source>
</evidence>
<organism evidence="1 2">
    <name type="scientific">Brachionus plicatilis</name>
    <name type="common">Marine rotifer</name>
    <name type="synonym">Brachionus muelleri</name>
    <dbReference type="NCBI Taxonomy" id="10195"/>
    <lineage>
        <taxon>Eukaryota</taxon>
        <taxon>Metazoa</taxon>
        <taxon>Spiralia</taxon>
        <taxon>Gnathifera</taxon>
        <taxon>Rotifera</taxon>
        <taxon>Eurotatoria</taxon>
        <taxon>Monogononta</taxon>
        <taxon>Pseudotrocha</taxon>
        <taxon>Ploima</taxon>
        <taxon>Brachionidae</taxon>
        <taxon>Brachionus</taxon>
    </lineage>
</organism>
<protein>
    <submittedName>
        <fullName evidence="1">Uncharacterized protein</fullName>
    </submittedName>
</protein>
<proteinExistence type="predicted"/>
<evidence type="ECO:0000313" key="2">
    <source>
        <dbReference type="Proteomes" id="UP000276133"/>
    </source>
</evidence>
<keyword evidence="2" id="KW-1185">Reference proteome</keyword>
<sequence>MSGSTNQDLDKAFLSIISDFENTLRLDDTTMDEAAVDRKILDHAEVQKKFLEQKTKEIVDQMEKSLDQKLNDFLNNLRGQENAPGQQHQNGMAPQGDIQFQAQTVNQNQNQNDLMYPIAALINELRLNRTMFQGLPKMNFGNQPTFSAKDTENLKNG</sequence>
<dbReference type="Proteomes" id="UP000276133">
    <property type="component" value="Unassembled WGS sequence"/>
</dbReference>
<accession>A0A3M7SAJ8</accession>